<dbReference type="Gramene" id="CDF35223">
    <property type="protein sequence ID" value="CDF35223"/>
    <property type="gene ID" value="CHC_T00003812001"/>
</dbReference>
<sequence>MKTYSHHSAIVFFVCFVAVLSKVAAMPHCKDAASCCEQFGIQCPKPGDTCSTGGGFLPPPLLPCGLDLTCVIKDFGNPSVDNPNKGVCKEVDGVPPTCSRGFCSSKGARAICSVPDGISKIAFCGSWATRTDGFPGPDCGFVCPQLCLPDGPFGSDGMQYCSSCILASASCASNFRIYGPVPMPH</sequence>
<dbReference type="RefSeq" id="XP_005715042.1">
    <property type="nucleotide sequence ID" value="XM_005714985.1"/>
</dbReference>
<evidence type="ECO:0008006" key="4">
    <source>
        <dbReference type="Google" id="ProtNLM"/>
    </source>
</evidence>
<accession>R7QBQ6</accession>
<dbReference type="GeneID" id="17322758"/>
<dbReference type="Proteomes" id="UP000012073">
    <property type="component" value="Unassembled WGS sequence"/>
</dbReference>
<dbReference type="EMBL" id="HG001723">
    <property type="protein sequence ID" value="CDF35223.1"/>
    <property type="molecule type" value="Genomic_DNA"/>
</dbReference>
<protein>
    <recommendedName>
        <fullName evidence="4">Kazal-like domain-containing protein</fullName>
    </recommendedName>
</protein>
<feature type="chain" id="PRO_5004454490" description="Kazal-like domain-containing protein" evidence="1">
    <location>
        <begin position="26"/>
        <end position="185"/>
    </location>
</feature>
<keyword evidence="1" id="KW-0732">Signal</keyword>
<proteinExistence type="predicted"/>
<evidence type="ECO:0000256" key="1">
    <source>
        <dbReference type="SAM" id="SignalP"/>
    </source>
</evidence>
<dbReference type="AlphaFoldDB" id="R7QBQ6"/>
<dbReference type="KEGG" id="ccp:CHC_T00003812001"/>
<name>R7QBQ6_CHOCR</name>
<evidence type="ECO:0000313" key="2">
    <source>
        <dbReference type="EMBL" id="CDF35223.1"/>
    </source>
</evidence>
<gene>
    <name evidence="2" type="ORF">CHC_T00003812001</name>
</gene>
<feature type="signal peptide" evidence="1">
    <location>
        <begin position="1"/>
        <end position="25"/>
    </location>
</feature>
<organism evidence="2 3">
    <name type="scientific">Chondrus crispus</name>
    <name type="common">Carrageen Irish moss</name>
    <name type="synonym">Polymorpha crispa</name>
    <dbReference type="NCBI Taxonomy" id="2769"/>
    <lineage>
        <taxon>Eukaryota</taxon>
        <taxon>Rhodophyta</taxon>
        <taxon>Florideophyceae</taxon>
        <taxon>Rhodymeniophycidae</taxon>
        <taxon>Gigartinales</taxon>
        <taxon>Gigartinaceae</taxon>
        <taxon>Chondrus</taxon>
    </lineage>
</organism>
<reference evidence="3" key="1">
    <citation type="journal article" date="2013" name="Proc. Natl. Acad. Sci. U.S.A.">
        <title>Genome structure and metabolic features in the red seaweed Chondrus crispus shed light on evolution of the Archaeplastida.</title>
        <authorList>
            <person name="Collen J."/>
            <person name="Porcel B."/>
            <person name="Carre W."/>
            <person name="Ball S.G."/>
            <person name="Chaparro C."/>
            <person name="Tonon T."/>
            <person name="Barbeyron T."/>
            <person name="Michel G."/>
            <person name="Noel B."/>
            <person name="Valentin K."/>
            <person name="Elias M."/>
            <person name="Artiguenave F."/>
            <person name="Arun A."/>
            <person name="Aury J.M."/>
            <person name="Barbosa-Neto J.F."/>
            <person name="Bothwell J.H."/>
            <person name="Bouget F.Y."/>
            <person name="Brillet L."/>
            <person name="Cabello-Hurtado F."/>
            <person name="Capella-Gutierrez S."/>
            <person name="Charrier B."/>
            <person name="Cladiere L."/>
            <person name="Cock J.M."/>
            <person name="Coelho S.M."/>
            <person name="Colleoni C."/>
            <person name="Czjzek M."/>
            <person name="Da Silva C."/>
            <person name="Delage L."/>
            <person name="Denoeud F."/>
            <person name="Deschamps P."/>
            <person name="Dittami S.M."/>
            <person name="Gabaldon T."/>
            <person name="Gachon C.M."/>
            <person name="Groisillier A."/>
            <person name="Herve C."/>
            <person name="Jabbari K."/>
            <person name="Katinka M."/>
            <person name="Kloareg B."/>
            <person name="Kowalczyk N."/>
            <person name="Labadie K."/>
            <person name="Leblanc C."/>
            <person name="Lopez P.J."/>
            <person name="McLachlan D.H."/>
            <person name="Meslet-Cladiere L."/>
            <person name="Moustafa A."/>
            <person name="Nehr Z."/>
            <person name="Nyvall Collen P."/>
            <person name="Panaud O."/>
            <person name="Partensky F."/>
            <person name="Poulain J."/>
            <person name="Rensing S.A."/>
            <person name="Rousvoal S."/>
            <person name="Samson G."/>
            <person name="Symeonidi A."/>
            <person name="Weissenbach J."/>
            <person name="Zambounis A."/>
            <person name="Wincker P."/>
            <person name="Boyen C."/>
        </authorList>
    </citation>
    <scope>NUCLEOTIDE SEQUENCE [LARGE SCALE GENOMIC DNA]</scope>
    <source>
        <strain evidence="3">cv. Stackhouse</strain>
    </source>
</reference>
<keyword evidence="3" id="KW-1185">Reference proteome</keyword>
<evidence type="ECO:0000313" key="3">
    <source>
        <dbReference type="Proteomes" id="UP000012073"/>
    </source>
</evidence>